<dbReference type="RefSeq" id="WP_010877570.1">
    <property type="nucleotide sequence ID" value="NZ_CP006577.1"/>
</dbReference>
<reference evidence="9 10" key="1">
    <citation type="submission" date="2013-07" db="EMBL/GenBank/DDBJ databases">
        <title>Genome of Archaeoglobus fulgidus.</title>
        <authorList>
            <person name="Fiebig A."/>
            <person name="Birkeland N.-K."/>
        </authorList>
    </citation>
    <scope>NUCLEOTIDE SEQUENCE [LARGE SCALE GENOMIC DNA]</scope>
    <source>
        <strain evidence="9 10">DSM 8774</strain>
    </source>
</reference>
<keyword evidence="5 8" id="KW-0479">Metal-binding</keyword>
<comment type="subunit">
    <text evidence="8">Part of the RNA polymerase complex.</text>
</comment>
<dbReference type="EC" id="2.7.7.6" evidence="8"/>
<dbReference type="Pfam" id="PF03604">
    <property type="entry name" value="Zn_ribbon_RPAB4"/>
    <property type="match status" value="1"/>
</dbReference>
<evidence type="ECO:0000256" key="1">
    <source>
        <dbReference type="ARBA" id="ARBA00022478"/>
    </source>
</evidence>
<comment type="cofactor">
    <cofactor evidence="8">
        <name>Zn(2+)</name>
        <dbReference type="ChEBI" id="CHEBI:29105"/>
    </cofactor>
    <text evidence="8">Binds 1 zinc ion.</text>
</comment>
<dbReference type="GO" id="GO:0003899">
    <property type="term" value="F:DNA-directed RNA polymerase activity"/>
    <property type="evidence" value="ECO:0007669"/>
    <property type="project" value="UniProtKB-UniRule"/>
</dbReference>
<dbReference type="GO" id="GO:0006351">
    <property type="term" value="P:DNA-templated transcription"/>
    <property type="evidence" value="ECO:0007669"/>
    <property type="project" value="UniProtKB-UniRule"/>
</dbReference>
<keyword evidence="7 8" id="KW-0804">Transcription</keyword>
<dbReference type="AlphaFoldDB" id="A0A075W8Z3"/>
<evidence type="ECO:0000313" key="10">
    <source>
        <dbReference type="Proteomes" id="UP000028501"/>
    </source>
</evidence>
<dbReference type="SUPFAM" id="SSF63393">
    <property type="entry name" value="RNA polymerase subunits"/>
    <property type="match status" value="1"/>
</dbReference>
<evidence type="ECO:0000256" key="6">
    <source>
        <dbReference type="ARBA" id="ARBA00022833"/>
    </source>
</evidence>
<dbReference type="HAMAP" id="MF_00615">
    <property type="entry name" value="RNApol_arch_Rpo12"/>
    <property type="match status" value="1"/>
</dbReference>
<dbReference type="GO" id="GO:0000428">
    <property type="term" value="C:DNA-directed RNA polymerase complex"/>
    <property type="evidence" value="ECO:0007669"/>
    <property type="project" value="UniProtKB-KW"/>
</dbReference>
<protein>
    <recommendedName>
        <fullName evidence="8">DNA-directed RNA polymerase subunit Rpo12</fullName>
        <ecNumber evidence="8">2.7.7.6</ecNumber>
    </recommendedName>
    <alternativeName>
        <fullName evidence="8">DNA-directed RNA polymerase subunit P</fullName>
    </alternativeName>
</protein>
<dbReference type="GO" id="GO:0008270">
    <property type="term" value="F:zinc ion binding"/>
    <property type="evidence" value="ECO:0007669"/>
    <property type="project" value="UniProtKB-UniRule"/>
</dbReference>
<evidence type="ECO:0000256" key="3">
    <source>
        <dbReference type="ARBA" id="ARBA00022679"/>
    </source>
</evidence>
<comment type="subcellular location">
    <subcellularLocation>
        <location evidence="8">Cytoplasm</location>
    </subcellularLocation>
</comment>
<keyword evidence="6 8" id="KW-0862">Zinc</keyword>
<dbReference type="HOGENOM" id="CLU_179456_2_1_2"/>
<keyword evidence="1 8" id="KW-0240">DNA-directed RNA polymerase</keyword>
<keyword evidence="4 8" id="KW-0548">Nucleotidyltransferase</keyword>
<evidence type="ECO:0000256" key="8">
    <source>
        <dbReference type="HAMAP-Rule" id="MF_00615"/>
    </source>
</evidence>
<dbReference type="InterPro" id="IPR029040">
    <property type="entry name" value="RPABC4/Spt4"/>
</dbReference>
<dbReference type="SMART" id="SM00659">
    <property type="entry name" value="RPOLCX"/>
    <property type="match status" value="1"/>
</dbReference>
<dbReference type="Proteomes" id="UP000028501">
    <property type="component" value="Chromosome"/>
</dbReference>
<name>A0A075W8Z3_ARCFL</name>
<evidence type="ECO:0000256" key="5">
    <source>
        <dbReference type="ARBA" id="ARBA00022723"/>
    </source>
</evidence>
<evidence type="ECO:0000256" key="2">
    <source>
        <dbReference type="ARBA" id="ARBA00022490"/>
    </source>
</evidence>
<gene>
    <name evidence="8" type="primary">rpo12</name>
    <name evidence="8" type="synonym">rpoP</name>
    <name evidence="9" type="ORF">AFULGI_00000490</name>
</gene>
<evidence type="ECO:0000313" key="9">
    <source>
        <dbReference type="EMBL" id="AIG96895.1"/>
    </source>
</evidence>
<feature type="binding site" evidence="8">
    <location>
        <position position="26"/>
    </location>
    <ligand>
        <name>Zn(2+)</name>
        <dbReference type="ChEBI" id="CHEBI:29105"/>
    </ligand>
</feature>
<dbReference type="EMBL" id="CP006577">
    <property type="protein sequence ID" value="AIG96895.1"/>
    <property type="molecule type" value="Genomic_DNA"/>
</dbReference>
<proteinExistence type="inferred from homology"/>
<comment type="similarity">
    <text evidence="8">Belongs to the archaeal Rpo12/eukaryotic RPC10 RNA polymerase subunit family.</text>
</comment>
<feature type="binding site" evidence="8">
    <location>
        <position position="8"/>
    </location>
    <ligand>
        <name>Zn(2+)</name>
        <dbReference type="ChEBI" id="CHEBI:29105"/>
    </ligand>
</feature>
<dbReference type="KEGG" id="afg:AFULGI_00000490"/>
<keyword evidence="2 8" id="KW-0963">Cytoplasm</keyword>
<dbReference type="GeneID" id="24793609"/>
<sequence>MSYVCLICGAEVDIDTEKSLVQCTNCGGRILIKPRPLAKKKRVKAI</sequence>
<comment type="function">
    <text evidence="8">DNA-dependent RNA polymerase (RNAP) catalyzes the transcription of DNA into RNA using the four ribonucleoside triphosphates as substrates.</text>
</comment>
<dbReference type="Gene3D" id="2.20.28.30">
    <property type="entry name" value="RNA polymerase ii, chain L"/>
    <property type="match status" value="1"/>
</dbReference>
<feature type="binding site" evidence="8">
    <location>
        <position position="23"/>
    </location>
    <ligand>
        <name>Zn(2+)</name>
        <dbReference type="ChEBI" id="CHEBI:29105"/>
    </ligand>
</feature>
<dbReference type="SMR" id="A0A075W8Z3"/>
<dbReference type="GO" id="GO:0003677">
    <property type="term" value="F:DNA binding"/>
    <property type="evidence" value="ECO:0007669"/>
    <property type="project" value="InterPro"/>
</dbReference>
<comment type="catalytic activity">
    <reaction evidence="8">
        <text>RNA(n) + a ribonucleoside 5'-triphosphate = RNA(n+1) + diphosphate</text>
        <dbReference type="Rhea" id="RHEA:21248"/>
        <dbReference type="Rhea" id="RHEA-COMP:14527"/>
        <dbReference type="Rhea" id="RHEA-COMP:17342"/>
        <dbReference type="ChEBI" id="CHEBI:33019"/>
        <dbReference type="ChEBI" id="CHEBI:61557"/>
        <dbReference type="ChEBI" id="CHEBI:140395"/>
        <dbReference type="EC" id="2.7.7.6"/>
    </reaction>
</comment>
<organism evidence="9 10">
    <name type="scientific">Archaeoglobus fulgidus DSM 8774</name>
    <dbReference type="NCBI Taxonomy" id="1344584"/>
    <lineage>
        <taxon>Archaea</taxon>
        <taxon>Methanobacteriati</taxon>
        <taxon>Methanobacteriota</taxon>
        <taxon>Archaeoglobi</taxon>
        <taxon>Archaeoglobales</taxon>
        <taxon>Archaeoglobaceae</taxon>
        <taxon>Archaeoglobus</taxon>
    </lineage>
</organism>
<accession>A0A075W8Z3</accession>
<keyword evidence="3 8" id="KW-0808">Transferase</keyword>
<dbReference type="GO" id="GO:0005737">
    <property type="term" value="C:cytoplasm"/>
    <property type="evidence" value="ECO:0007669"/>
    <property type="project" value="UniProtKB-SubCell"/>
</dbReference>
<dbReference type="InterPro" id="IPR006591">
    <property type="entry name" value="RNAP_P/RPABC4"/>
</dbReference>
<evidence type="ECO:0000256" key="7">
    <source>
        <dbReference type="ARBA" id="ARBA00023163"/>
    </source>
</evidence>
<dbReference type="InterPro" id="IPR023464">
    <property type="entry name" value="Rpo12"/>
</dbReference>
<evidence type="ECO:0000256" key="4">
    <source>
        <dbReference type="ARBA" id="ARBA00022695"/>
    </source>
</evidence>